<protein>
    <submittedName>
        <fullName evidence="1">Predicted protein</fullName>
    </submittedName>
</protein>
<gene>
    <name evidence="1" type="ORF">LEMA_P021140.1</name>
</gene>
<dbReference type="HOGENOM" id="CLU_1855623_0_0_1"/>
<dbReference type="EMBL" id="FP929138">
    <property type="protein sequence ID" value="CBY00984.1"/>
    <property type="molecule type" value="Genomic_DNA"/>
</dbReference>
<sequence length="138" mass="15257">MTHLTYSLEPGVCSFDEPQNLENILGDEAKSLDCDSSAHFSNVEKMAKSIGRFTTVICSITTKFSLHVDDADAVATDLQRQKGTIISGKAYDWASKVTCVDTVRLCRCYRVITILLLDGVNCVCDTSLRHCQTLKTNM</sequence>
<organism evidence="2">
    <name type="scientific">Leptosphaeria maculans (strain JN3 / isolate v23.1.3 / race Av1-4-5-6-7-8)</name>
    <name type="common">Blackleg fungus</name>
    <name type="synonym">Phoma lingam</name>
    <dbReference type="NCBI Taxonomy" id="985895"/>
    <lineage>
        <taxon>Eukaryota</taxon>
        <taxon>Fungi</taxon>
        <taxon>Dikarya</taxon>
        <taxon>Ascomycota</taxon>
        <taxon>Pezizomycotina</taxon>
        <taxon>Dothideomycetes</taxon>
        <taxon>Pleosporomycetidae</taxon>
        <taxon>Pleosporales</taxon>
        <taxon>Pleosporineae</taxon>
        <taxon>Leptosphaeriaceae</taxon>
        <taxon>Plenodomus</taxon>
        <taxon>Plenodomus lingam/Leptosphaeria maculans species complex</taxon>
    </lineage>
</organism>
<dbReference type="GeneID" id="13293114"/>
<accession>E5ABE3</accession>
<dbReference type="Proteomes" id="UP000002668">
    <property type="component" value="Genome"/>
</dbReference>
<keyword evidence="2" id="KW-1185">Reference proteome</keyword>
<dbReference type="VEuPathDB" id="FungiDB:LEMA_P021140.1"/>
<proteinExistence type="predicted"/>
<dbReference type="InParanoid" id="E5ABE3"/>
<evidence type="ECO:0000313" key="2">
    <source>
        <dbReference type="Proteomes" id="UP000002668"/>
    </source>
</evidence>
<dbReference type="AlphaFoldDB" id="E5ABE3"/>
<evidence type="ECO:0000313" key="1">
    <source>
        <dbReference type="EMBL" id="CBY00984.1"/>
    </source>
</evidence>
<reference evidence="2" key="1">
    <citation type="journal article" date="2011" name="Nat. Commun.">
        <title>Effector diversification within compartments of the Leptosphaeria maculans genome affected by Repeat-Induced Point mutations.</title>
        <authorList>
            <person name="Rouxel T."/>
            <person name="Grandaubert J."/>
            <person name="Hane J.K."/>
            <person name="Hoede C."/>
            <person name="van de Wouw A.P."/>
            <person name="Couloux A."/>
            <person name="Dominguez V."/>
            <person name="Anthouard V."/>
            <person name="Bally P."/>
            <person name="Bourras S."/>
            <person name="Cozijnsen A.J."/>
            <person name="Ciuffetti L.M."/>
            <person name="Degrave A."/>
            <person name="Dilmaghani A."/>
            <person name="Duret L."/>
            <person name="Fudal I."/>
            <person name="Goodwin S.B."/>
            <person name="Gout L."/>
            <person name="Glaser N."/>
            <person name="Linglin J."/>
            <person name="Kema G.H.J."/>
            <person name="Lapalu N."/>
            <person name="Lawrence C.B."/>
            <person name="May K."/>
            <person name="Meyer M."/>
            <person name="Ollivier B."/>
            <person name="Poulain J."/>
            <person name="Schoch C.L."/>
            <person name="Simon A."/>
            <person name="Spatafora J.W."/>
            <person name="Stachowiak A."/>
            <person name="Turgeon B.G."/>
            <person name="Tyler B.M."/>
            <person name="Vincent D."/>
            <person name="Weissenbach J."/>
            <person name="Amselem J."/>
            <person name="Quesneville H."/>
            <person name="Oliver R.P."/>
            <person name="Wincker P."/>
            <person name="Balesdent M.-H."/>
            <person name="Howlett B.J."/>
        </authorList>
    </citation>
    <scope>NUCLEOTIDE SEQUENCE [LARGE SCALE GENOMIC DNA]</scope>
    <source>
        <strain evidence="2">JN3 / isolate v23.1.3 / race Av1-4-5-6-7-8</strain>
    </source>
</reference>
<name>E5ABE3_LEPMJ</name>